<sequence length="153" mass="16092">MGDPPRVLIISAAFYEDIARDLLDGACEVLNEAGARFDVIEVPGALEIPAAVALADDASRRPLGAAYDGYVALGCVIRGETYHFEIVADQSAAGLMQLAISRGLCIGNGILTVENEAQAHRRSSPRDLDKGGAAARACLDLIDLKRRLTGGSL</sequence>
<dbReference type="PANTHER" id="PTHR21058">
    <property type="entry name" value="6,7-DIMETHYL-8-RIBITYLLUMAZINE SYNTHASE DMRL SYNTHASE LUMAZINE SYNTHASE"/>
    <property type="match status" value="1"/>
</dbReference>
<dbReference type="HAMAP" id="MF_00178">
    <property type="entry name" value="Lumazine_synth"/>
    <property type="match status" value="1"/>
</dbReference>
<keyword evidence="5 7" id="KW-0808">Transferase</keyword>
<evidence type="ECO:0000256" key="2">
    <source>
        <dbReference type="ARBA" id="ARBA00007424"/>
    </source>
</evidence>
<dbReference type="Proteomes" id="UP001169063">
    <property type="component" value="Unassembled WGS sequence"/>
</dbReference>
<dbReference type="EMBL" id="JAUKTR010000001">
    <property type="protein sequence ID" value="MDO1558700.1"/>
    <property type="molecule type" value="Genomic_DNA"/>
</dbReference>
<evidence type="ECO:0000256" key="3">
    <source>
        <dbReference type="ARBA" id="ARBA00012664"/>
    </source>
</evidence>
<dbReference type="Pfam" id="PF00885">
    <property type="entry name" value="DMRL_synthase"/>
    <property type="match status" value="1"/>
</dbReference>
<dbReference type="GO" id="GO:0000906">
    <property type="term" value="F:6,7-dimethyl-8-ribityllumazine synthase activity"/>
    <property type="evidence" value="ECO:0007669"/>
    <property type="project" value="UniProtKB-EC"/>
</dbReference>
<evidence type="ECO:0000256" key="4">
    <source>
        <dbReference type="ARBA" id="ARBA00022619"/>
    </source>
</evidence>
<organism evidence="8 9">
    <name type="scientific">Peiella sedimenti</name>
    <dbReference type="NCBI Taxonomy" id="3061083"/>
    <lineage>
        <taxon>Bacteria</taxon>
        <taxon>Pseudomonadati</taxon>
        <taxon>Pseudomonadota</taxon>
        <taxon>Alphaproteobacteria</taxon>
        <taxon>Caulobacterales</taxon>
        <taxon>Caulobacteraceae</taxon>
        <taxon>Peiella</taxon>
    </lineage>
</organism>
<dbReference type="CDD" id="cd09209">
    <property type="entry name" value="Lumazine_synthase-I"/>
    <property type="match status" value="1"/>
</dbReference>
<dbReference type="NCBIfam" id="TIGR00114">
    <property type="entry name" value="lumazine-synth"/>
    <property type="match status" value="1"/>
</dbReference>
<reference evidence="8" key="1">
    <citation type="submission" date="2023-07" db="EMBL/GenBank/DDBJ databases">
        <title>Brevundimonas soil sp. nov., isolated from the soil of chemical plant.</title>
        <authorList>
            <person name="Wu N."/>
        </authorList>
    </citation>
    <scope>NUCLEOTIDE SEQUENCE</scope>
    <source>
        <strain evidence="8">XZ-24</strain>
    </source>
</reference>
<evidence type="ECO:0000313" key="8">
    <source>
        <dbReference type="EMBL" id="MDO1558700.1"/>
    </source>
</evidence>
<comment type="function">
    <text evidence="7">Catalyzes the formation of 6,7-dimethyl-8-ribityllumazine by condensation of 5-amino-6-(D-ribitylamino)uracil with 3,4-dihydroxy-2-butanone 4-phosphate. This is the penultimate step in the biosynthesis of riboflavin.</text>
</comment>
<dbReference type="EC" id="2.5.1.78" evidence="3 7"/>
<evidence type="ECO:0000256" key="6">
    <source>
        <dbReference type="ARBA" id="ARBA00048785"/>
    </source>
</evidence>
<comment type="pathway">
    <text evidence="1 7">Cofactor biosynthesis; riboflavin biosynthesis; riboflavin from 2-hydroxy-3-oxobutyl phosphate and 5-amino-6-(D-ribitylamino)uracil: step 1/2.</text>
</comment>
<comment type="catalytic activity">
    <reaction evidence="6 7">
        <text>(2S)-2-hydroxy-3-oxobutyl phosphate + 5-amino-6-(D-ribitylamino)uracil = 6,7-dimethyl-8-(1-D-ribityl)lumazine + phosphate + 2 H2O + H(+)</text>
        <dbReference type="Rhea" id="RHEA:26152"/>
        <dbReference type="ChEBI" id="CHEBI:15377"/>
        <dbReference type="ChEBI" id="CHEBI:15378"/>
        <dbReference type="ChEBI" id="CHEBI:15934"/>
        <dbReference type="ChEBI" id="CHEBI:43474"/>
        <dbReference type="ChEBI" id="CHEBI:58201"/>
        <dbReference type="ChEBI" id="CHEBI:58830"/>
        <dbReference type="EC" id="2.5.1.78"/>
    </reaction>
</comment>
<evidence type="ECO:0000256" key="7">
    <source>
        <dbReference type="HAMAP-Rule" id="MF_00178"/>
    </source>
</evidence>
<dbReference type="PANTHER" id="PTHR21058:SF0">
    <property type="entry name" value="6,7-DIMETHYL-8-RIBITYLLUMAZINE SYNTHASE"/>
    <property type="match status" value="1"/>
</dbReference>
<evidence type="ECO:0000256" key="1">
    <source>
        <dbReference type="ARBA" id="ARBA00004917"/>
    </source>
</evidence>
<protein>
    <recommendedName>
        <fullName evidence="3 7">6,7-dimethyl-8-ribityllumazine synthase</fullName>
        <shortName evidence="7">DMRL synthase</shortName>
        <shortName evidence="7">LS</shortName>
        <shortName evidence="7">Lumazine synthase</shortName>
        <ecNumber evidence="3 7">2.5.1.78</ecNumber>
    </recommendedName>
</protein>
<dbReference type="InterPro" id="IPR034964">
    <property type="entry name" value="LS"/>
</dbReference>
<keyword evidence="9" id="KW-1185">Reference proteome</keyword>
<feature type="binding site" evidence="7">
    <location>
        <position position="14"/>
    </location>
    <ligand>
        <name>5-amino-6-(D-ribitylamino)uracil</name>
        <dbReference type="ChEBI" id="CHEBI:15934"/>
    </ligand>
</feature>
<keyword evidence="4 7" id="KW-0686">Riboflavin biosynthesis</keyword>
<evidence type="ECO:0000256" key="5">
    <source>
        <dbReference type="ARBA" id="ARBA00022679"/>
    </source>
</evidence>
<evidence type="ECO:0000313" key="9">
    <source>
        <dbReference type="Proteomes" id="UP001169063"/>
    </source>
</evidence>
<dbReference type="InterPro" id="IPR002180">
    <property type="entry name" value="LS/RS"/>
</dbReference>
<feature type="active site" description="Proton donor" evidence="7">
    <location>
        <position position="83"/>
    </location>
</feature>
<feature type="binding site" evidence="7">
    <location>
        <begin position="45"/>
        <end position="47"/>
    </location>
    <ligand>
        <name>5-amino-6-(D-ribitylamino)uracil</name>
        <dbReference type="ChEBI" id="CHEBI:15934"/>
    </ligand>
</feature>
<feature type="binding site" evidence="7">
    <location>
        <begin position="80"/>
        <end position="81"/>
    </location>
    <ligand>
        <name>(2S)-2-hydroxy-3-oxobutyl phosphate</name>
        <dbReference type="ChEBI" id="CHEBI:58830"/>
    </ligand>
</feature>
<name>A0ABT8SJF3_9CAUL</name>
<dbReference type="InterPro" id="IPR036467">
    <property type="entry name" value="LS/RS_sf"/>
</dbReference>
<proteinExistence type="inferred from homology"/>
<dbReference type="Gene3D" id="3.40.50.960">
    <property type="entry name" value="Lumazine/riboflavin synthase"/>
    <property type="match status" value="1"/>
</dbReference>
<feature type="binding site" evidence="7">
    <location>
        <position position="108"/>
    </location>
    <ligand>
        <name>5-amino-6-(D-ribitylamino)uracil</name>
        <dbReference type="ChEBI" id="CHEBI:15934"/>
    </ligand>
</feature>
<feature type="binding site" evidence="7">
    <location>
        <begin position="75"/>
        <end position="77"/>
    </location>
    <ligand>
        <name>5-amino-6-(D-ribitylamino)uracil</name>
        <dbReference type="ChEBI" id="CHEBI:15934"/>
    </ligand>
</feature>
<comment type="caution">
    <text evidence="8">The sequence shown here is derived from an EMBL/GenBank/DDBJ whole genome shotgun (WGS) entry which is preliminary data.</text>
</comment>
<comment type="similarity">
    <text evidence="2 7">Belongs to the DMRL synthase family.</text>
</comment>
<gene>
    <name evidence="7 8" type="primary">ribH</name>
    <name evidence="8" type="ORF">Q0812_04580</name>
</gene>
<dbReference type="SUPFAM" id="SSF52121">
    <property type="entry name" value="Lumazine synthase"/>
    <property type="match status" value="1"/>
</dbReference>
<feature type="binding site" evidence="7">
    <location>
        <position position="122"/>
    </location>
    <ligand>
        <name>(2S)-2-hydroxy-3-oxobutyl phosphate</name>
        <dbReference type="ChEBI" id="CHEBI:58830"/>
    </ligand>
</feature>
<accession>A0ABT8SJF3</accession>